<evidence type="ECO:0000313" key="4">
    <source>
        <dbReference type="EMBL" id="KAI1711056.1"/>
    </source>
</evidence>
<organism evidence="4 5">
    <name type="scientific">Ditylenchus destructor</name>
    <dbReference type="NCBI Taxonomy" id="166010"/>
    <lineage>
        <taxon>Eukaryota</taxon>
        <taxon>Metazoa</taxon>
        <taxon>Ecdysozoa</taxon>
        <taxon>Nematoda</taxon>
        <taxon>Chromadorea</taxon>
        <taxon>Rhabditida</taxon>
        <taxon>Tylenchina</taxon>
        <taxon>Tylenchomorpha</taxon>
        <taxon>Sphaerularioidea</taxon>
        <taxon>Anguinidae</taxon>
        <taxon>Anguininae</taxon>
        <taxon>Ditylenchus</taxon>
    </lineage>
</organism>
<name>A0AAD4R5K4_9BILA</name>
<dbReference type="InterPro" id="IPR029052">
    <property type="entry name" value="Metallo-depent_PP-like"/>
</dbReference>
<comment type="catalytic activity">
    <reaction evidence="1">
        <text>O-phospho-L-threonyl-[protein] + H2O = L-threonyl-[protein] + phosphate</text>
        <dbReference type="Rhea" id="RHEA:47004"/>
        <dbReference type="Rhea" id="RHEA-COMP:11060"/>
        <dbReference type="Rhea" id="RHEA-COMP:11605"/>
        <dbReference type="ChEBI" id="CHEBI:15377"/>
        <dbReference type="ChEBI" id="CHEBI:30013"/>
        <dbReference type="ChEBI" id="CHEBI:43474"/>
        <dbReference type="ChEBI" id="CHEBI:61977"/>
        <dbReference type="EC" id="3.1.3.16"/>
    </reaction>
</comment>
<dbReference type="SUPFAM" id="SSF56300">
    <property type="entry name" value="Metallo-dependent phosphatases"/>
    <property type="match status" value="1"/>
</dbReference>
<accession>A0AAD4R5K4</accession>
<dbReference type="EMBL" id="JAKKPZ010000023">
    <property type="protein sequence ID" value="KAI1711056.1"/>
    <property type="molecule type" value="Genomic_DNA"/>
</dbReference>
<evidence type="ECO:0000256" key="2">
    <source>
        <dbReference type="SAM" id="MobiDB-lite"/>
    </source>
</evidence>
<reference evidence="4" key="1">
    <citation type="submission" date="2022-01" db="EMBL/GenBank/DDBJ databases">
        <title>Genome Sequence Resource for Two Populations of Ditylenchus destructor, the Migratory Endoparasitic Phytonematode.</title>
        <authorList>
            <person name="Zhang H."/>
            <person name="Lin R."/>
            <person name="Xie B."/>
        </authorList>
    </citation>
    <scope>NUCLEOTIDE SEQUENCE</scope>
    <source>
        <strain evidence="4">BazhouSP</strain>
    </source>
</reference>
<feature type="domain" description="Serine/threonine specific protein phosphatases" evidence="3">
    <location>
        <begin position="150"/>
        <end position="155"/>
    </location>
</feature>
<dbReference type="SMART" id="SM00156">
    <property type="entry name" value="PP2Ac"/>
    <property type="match status" value="1"/>
</dbReference>
<comment type="caution">
    <text evidence="4">The sequence shown here is derived from an EMBL/GenBank/DDBJ whole genome shotgun (WGS) entry which is preliminary data.</text>
</comment>
<proteinExistence type="inferred from homology"/>
<dbReference type="Proteomes" id="UP001201812">
    <property type="component" value="Unassembled WGS sequence"/>
</dbReference>
<keyword evidence="1" id="KW-0378">Hydrolase</keyword>
<feature type="compositionally biased region" description="Polar residues" evidence="2">
    <location>
        <begin position="1"/>
        <end position="16"/>
    </location>
</feature>
<dbReference type="EC" id="3.1.3.16" evidence="1"/>
<dbReference type="Gene3D" id="3.60.21.10">
    <property type="match status" value="1"/>
</dbReference>
<evidence type="ECO:0000256" key="1">
    <source>
        <dbReference type="RuleBase" id="RU004273"/>
    </source>
</evidence>
<dbReference type="InterPro" id="IPR050341">
    <property type="entry name" value="PP1_catalytic_subunit"/>
</dbReference>
<dbReference type="PANTHER" id="PTHR11668">
    <property type="entry name" value="SERINE/THREONINE PROTEIN PHOSPHATASE"/>
    <property type="match status" value="1"/>
</dbReference>
<dbReference type="PROSITE" id="PS00125">
    <property type="entry name" value="SER_THR_PHOSPHATASE"/>
    <property type="match status" value="1"/>
</dbReference>
<dbReference type="Pfam" id="PF00149">
    <property type="entry name" value="Metallophos"/>
    <property type="match status" value="1"/>
</dbReference>
<keyword evidence="5" id="KW-1185">Reference proteome</keyword>
<sequence>MASTEEAQKVSTTNEVPNPLKKDEIRQKKKDRAIARMSSVIARLMNEWTPEKCQDLFTDKEILEVCYRARETFWSQPAMIAMNASEGVTVVGDIHGQFNDLRAILRKLGLPPASRYIFLGDLVDRGPYQLEVVTLLFALKALYPEHIALLRGNHESLAINYGYGFHNECESRYPSSDIYQQFNNCFFTMPFSALIEKTIFCIHGGISEELLSFEQLEKLERPCDIPDVGMLTDLTWADPDEDVTDYCENERGAGHLFGPPQLREFNNRMGVGLVVRAHQVKASGYELFDNGNLITIFSALHYIGQFDNDGAVLHVKRVGNQLKCSLTAFRISKRPREKSKTRQA</sequence>
<dbReference type="GO" id="GO:0004722">
    <property type="term" value="F:protein serine/threonine phosphatase activity"/>
    <property type="evidence" value="ECO:0007669"/>
    <property type="project" value="UniProtKB-EC"/>
</dbReference>
<evidence type="ECO:0000313" key="5">
    <source>
        <dbReference type="Proteomes" id="UP001201812"/>
    </source>
</evidence>
<gene>
    <name evidence="4" type="ORF">DdX_10302</name>
</gene>
<comment type="similarity">
    <text evidence="1">Belongs to the PPP phosphatase family.</text>
</comment>
<dbReference type="GO" id="GO:0005634">
    <property type="term" value="C:nucleus"/>
    <property type="evidence" value="ECO:0007669"/>
    <property type="project" value="TreeGrafter"/>
</dbReference>
<dbReference type="PRINTS" id="PR00114">
    <property type="entry name" value="STPHPHTASE"/>
</dbReference>
<dbReference type="PANTHER" id="PTHR11668:SF477">
    <property type="entry name" value="SERINE_THREONINE-PROTEIN PHOSPHATASE"/>
    <property type="match status" value="1"/>
</dbReference>
<dbReference type="AlphaFoldDB" id="A0AAD4R5K4"/>
<feature type="region of interest" description="Disordered" evidence="2">
    <location>
        <begin position="1"/>
        <end position="29"/>
    </location>
</feature>
<evidence type="ECO:0000259" key="3">
    <source>
        <dbReference type="PROSITE" id="PS00125"/>
    </source>
</evidence>
<dbReference type="GO" id="GO:0005737">
    <property type="term" value="C:cytoplasm"/>
    <property type="evidence" value="ECO:0007669"/>
    <property type="project" value="TreeGrafter"/>
</dbReference>
<dbReference type="InterPro" id="IPR006186">
    <property type="entry name" value="Ser/Thr-sp_prot-phosphatase"/>
</dbReference>
<dbReference type="InterPro" id="IPR004843">
    <property type="entry name" value="Calcineurin-like_PHP"/>
</dbReference>
<protein>
    <recommendedName>
        <fullName evidence="1">Serine/threonine-protein phosphatase</fullName>
        <ecNumber evidence="1">3.1.3.16</ecNumber>
    </recommendedName>
</protein>